<keyword evidence="3 6" id="KW-1015">Disulfide bond</keyword>
<dbReference type="PROSITE" id="PS00119">
    <property type="entry name" value="PA2_ASP"/>
    <property type="match status" value="1"/>
</dbReference>
<evidence type="ECO:0000256" key="7">
    <source>
        <dbReference type="RuleBase" id="RU003654"/>
    </source>
</evidence>
<comment type="caution">
    <text evidence="10">The sequence shown here is derived from an EMBL/GenBank/DDBJ whole genome shotgun (WGS) entry which is preliminary data.</text>
</comment>
<dbReference type="AlphaFoldDB" id="A0A9D4LPH2"/>
<feature type="disulfide bond" evidence="6">
    <location>
        <begin position="62"/>
        <end position="123"/>
    </location>
</feature>
<dbReference type="Gene3D" id="1.20.90.10">
    <property type="entry name" value="Phospholipase A2 domain"/>
    <property type="match status" value="1"/>
</dbReference>
<evidence type="ECO:0000256" key="3">
    <source>
        <dbReference type="ARBA" id="ARBA00023157"/>
    </source>
</evidence>
<dbReference type="PANTHER" id="PTHR11716:SF100">
    <property type="entry name" value="PHOSPHOLIPASE A2"/>
    <property type="match status" value="1"/>
</dbReference>
<reference evidence="10" key="2">
    <citation type="submission" date="2020-11" db="EMBL/GenBank/DDBJ databases">
        <authorList>
            <person name="McCartney M.A."/>
            <person name="Auch B."/>
            <person name="Kono T."/>
            <person name="Mallez S."/>
            <person name="Becker A."/>
            <person name="Gohl D.M."/>
            <person name="Silverstein K.A.T."/>
            <person name="Koren S."/>
            <person name="Bechman K.B."/>
            <person name="Herman A."/>
            <person name="Abrahante J.E."/>
            <person name="Garbe J."/>
        </authorList>
    </citation>
    <scope>NUCLEOTIDE SEQUENCE</scope>
    <source>
        <strain evidence="10">Duluth1</strain>
        <tissue evidence="10">Whole animal</tissue>
    </source>
</reference>
<dbReference type="Proteomes" id="UP000828390">
    <property type="component" value="Unassembled WGS sequence"/>
</dbReference>
<feature type="disulfide bond" evidence="6">
    <location>
        <begin position="69"/>
        <end position="116"/>
    </location>
</feature>
<dbReference type="InterPro" id="IPR001211">
    <property type="entry name" value="PLA2"/>
</dbReference>
<gene>
    <name evidence="10" type="ORF">DPMN_025534</name>
</gene>
<keyword evidence="11" id="KW-1185">Reference proteome</keyword>
<comment type="catalytic activity">
    <reaction evidence="8">
        <text>a 1,2-diacyl-sn-glycero-3-phosphocholine + H2O = a 1-acyl-sn-glycero-3-phosphocholine + a fatty acid + H(+)</text>
        <dbReference type="Rhea" id="RHEA:15801"/>
        <dbReference type="ChEBI" id="CHEBI:15377"/>
        <dbReference type="ChEBI" id="CHEBI:15378"/>
        <dbReference type="ChEBI" id="CHEBI:28868"/>
        <dbReference type="ChEBI" id="CHEBI:57643"/>
        <dbReference type="ChEBI" id="CHEBI:58168"/>
        <dbReference type="EC" id="3.1.1.4"/>
    </reaction>
</comment>
<evidence type="ECO:0000256" key="4">
    <source>
        <dbReference type="PIRSR" id="PIRSR601211-1"/>
    </source>
</evidence>
<feature type="active site" evidence="4">
    <location>
        <position position="66"/>
    </location>
</feature>
<keyword evidence="2 8" id="KW-0964">Secreted</keyword>
<dbReference type="GO" id="GO:0016042">
    <property type="term" value="P:lipid catabolic process"/>
    <property type="evidence" value="ECO:0007669"/>
    <property type="project" value="InterPro"/>
</dbReference>
<reference evidence="10" key="1">
    <citation type="journal article" date="2019" name="bioRxiv">
        <title>The Genome of the Zebra Mussel, Dreissena polymorpha: A Resource for Invasive Species Research.</title>
        <authorList>
            <person name="McCartney M.A."/>
            <person name="Auch B."/>
            <person name="Kono T."/>
            <person name="Mallez S."/>
            <person name="Zhang Y."/>
            <person name="Obille A."/>
            <person name="Becker A."/>
            <person name="Abrahante J.E."/>
            <person name="Garbe J."/>
            <person name="Badalamenti J.P."/>
            <person name="Herman A."/>
            <person name="Mangelson H."/>
            <person name="Liachko I."/>
            <person name="Sullivan S."/>
            <person name="Sone E.D."/>
            <person name="Koren S."/>
            <person name="Silverstein K.A.T."/>
            <person name="Beckman K.B."/>
            <person name="Gohl D.M."/>
        </authorList>
    </citation>
    <scope>NUCLEOTIDE SEQUENCE</scope>
    <source>
        <strain evidence="10">Duluth1</strain>
        <tissue evidence="10">Whole animal</tissue>
    </source>
</reference>
<evidence type="ECO:0000256" key="1">
    <source>
        <dbReference type="ARBA" id="ARBA00004613"/>
    </source>
</evidence>
<dbReference type="GO" id="GO:0006644">
    <property type="term" value="P:phospholipid metabolic process"/>
    <property type="evidence" value="ECO:0007669"/>
    <property type="project" value="InterPro"/>
</dbReference>
<comment type="cofactor">
    <cofactor evidence="5">
        <name>Ca(2+)</name>
        <dbReference type="ChEBI" id="CHEBI:29108"/>
    </cofactor>
    <text evidence="5">Binds 1 Ca(2+) ion per subunit.</text>
</comment>
<dbReference type="GO" id="GO:0047498">
    <property type="term" value="F:calcium-dependent phospholipase A2 activity"/>
    <property type="evidence" value="ECO:0007669"/>
    <property type="project" value="TreeGrafter"/>
</dbReference>
<proteinExistence type="inferred from homology"/>
<comment type="subcellular location">
    <subcellularLocation>
        <location evidence="1 8">Secreted</location>
    </subcellularLocation>
</comment>
<evidence type="ECO:0000256" key="8">
    <source>
        <dbReference type="RuleBase" id="RU361236"/>
    </source>
</evidence>
<dbReference type="Pfam" id="PF00068">
    <property type="entry name" value="Phospholip_A2_1"/>
    <property type="match status" value="1"/>
</dbReference>
<name>A0A9D4LPH2_DREPO</name>
<dbReference type="PANTHER" id="PTHR11716">
    <property type="entry name" value="PHOSPHOLIPASE A2 FAMILY MEMBER"/>
    <property type="match status" value="1"/>
</dbReference>
<keyword evidence="8" id="KW-0443">Lipid metabolism</keyword>
<sequence length="152" mass="16974">MTKVPGLCLLILVGIHAVHGSAVDFANMIRVATGKAPRQFVGYGNFCGLGGKGEVKDKIDWCCREHDRCLTEVNRGACRALFHVGFFVLDYKWAVLDNQIVCSDLNNACSAHLCECDKEAALCMANNDHHYDPDLKRPALYNFIRLFSFSFK</sequence>
<dbReference type="InterPro" id="IPR033112">
    <property type="entry name" value="PLA2_Asp_AS"/>
</dbReference>
<organism evidence="10 11">
    <name type="scientific">Dreissena polymorpha</name>
    <name type="common">Zebra mussel</name>
    <name type="synonym">Mytilus polymorpha</name>
    <dbReference type="NCBI Taxonomy" id="45954"/>
    <lineage>
        <taxon>Eukaryota</taxon>
        <taxon>Metazoa</taxon>
        <taxon>Spiralia</taxon>
        <taxon>Lophotrochozoa</taxon>
        <taxon>Mollusca</taxon>
        <taxon>Bivalvia</taxon>
        <taxon>Autobranchia</taxon>
        <taxon>Heteroconchia</taxon>
        <taxon>Euheterodonta</taxon>
        <taxon>Imparidentia</taxon>
        <taxon>Neoheterodontei</taxon>
        <taxon>Myida</taxon>
        <taxon>Dreissenoidea</taxon>
        <taxon>Dreissenidae</taxon>
        <taxon>Dreissena</taxon>
    </lineage>
</organism>
<dbReference type="InterPro" id="IPR036444">
    <property type="entry name" value="PLipase_A2_dom_sf"/>
</dbReference>
<keyword evidence="5 8" id="KW-0106">Calcium</keyword>
<dbReference type="PRINTS" id="PR00389">
    <property type="entry name" value="PHPHLIPASEA2"/>
</dbReference>
<dbReference type="GO" id="GO:0005509">
    <property type="term" value="F:calcium ion binding"/>
    <property type="evidence" value="ECO:0007669"/>
    <property type="project" value="InterPro"/>
</dbReference>
<dbReference type="GO" id="GO:0005543">
    <property type="term" value="F:phospholipid binding"/>
    <property type="evidence" value="ECO:0007669"/>
    <property type="project" value="TreeGrafter"/>
</dbReference>
<evidence type="ECO:0000313" key="11">
    <source>
        <dbReference type="Proteomes" id="UP000828390"/>
    </source>
</evidence>
<dbReference type="SMART" id="SM00085">
    <property type="entry name" value="PA2c"/>
    <property type="match status" value="1"/>
</dbReference>
<dbReference type="CDD" id="cd00125">
    <property type="entry name" value="PLA2c"/>
    <property type="match status" value="1"/>
</dbReference>
<dbReference type="SUPFAM" id="SSF48619">
    <property type="entry name" value="Phospholipase A2, PLA2"/>
    <property type="match status" value="1"/>
</dbReference>
<dbReference type="OrthoDB" id="6065025at2759"/>
<dbReference type="InterPro" id="IPR016090">
    <property type="entry name" value="PLA2-like_dom"/>
</dbReference>
<feature type="active site" evidence="4">
    <location>
        <position position="117"/>
    </location>
</feature>
<feature type="disulfide bond" evidence="6">
    <location>
        <begin position="102"/>
        <end position="114"/>
    </location>
</feature>
<keyword evidence="8" id="KW-0732">Signal</keyword>
<evidence type="ECO:0000259" key="9">
    <source>
        <dbReference type="SMART" id="SM00085"/>
    </source>
</evidence>
<feature type="binding site" evidence="5">
    <location>
        <position position="48"/>
    </location>
    <ligand>
        <name>Ca(2+)</name>
        <dbReference type="ChEBI" id="CHEBI:29108"/>
    </ligand>
</feature>
<evidence type="ECO:0000256" key="5">
    <source>
        <dbReference type="PIRSR" id="PIRSR601211-2"/>
    </source>
</evidence>
<dbReference type="EMBL" id="JAIWYP010000002">
    <property type="protein sequence ID" value="KAH3862565.1"/>
    <property type="molecule type" value="Genomic_DNA"/>
</dbReference>
<dbReference type="PROSITE" id="PS00118">
    <property type="entry name" value="PA2_HIS"/>
    <property type="match status" value="1"/>
</dbReference>
<keyword evidence="5" id="KW-0479">Metal-binding</keyword>
<dbReference type="EC" id="3.1.1.4" evidence="8"/>
<protein>
    <recommendedName>
        <fullName evidence="8">Phospholipase A2</fullName>
        <ecNumber evidence="8">3.1.1.4</ecNumber>
    </recommendedName>
</protein>
<feature type="binding site" evidence="5">
    <location>
        <position position="67"/>
    </location>
    <ligand>
        <name>Ca(2+)</name>
        <dbReference type="ChEBI" id="CHEBI:29108"/>
    </ligand>
</feature>
<evidence type="ECO:0000313" key="10">
    <source>
        <dbReference type="EMBL" id="KAH3862565.1"/>
    </source>
</evidence>
<feature type="disulfide bond" evidence="6">
    <location>
        <begin position="78"/>
        <end position="109"/>
    </location>
</feature>
<feature type="binding site" evidence="5">
    <location>
        <position position="50"/>
    </location>
    <ligand>
        <name>Ca(2+)</name>
        <dbReference type="ChEBI" id="CHEBI:29108"/>
    </ligand>
</feature>
<feature type="disulfide bond" evidence="6">
    <location>
        <begin position="47"/>
        <end position="63"/>
    </location>
</feature>
<evidence type="ECO:0000256" key="2">
    <source>
        <dbReference type="ARBA" id="ARBA00022525"/>
    </source>
</evidence>
<evidence type="ECO:0000256" key="6">
    <source>
        <dbReference type="PIRSR" id="PIRSR601211-3"/>
    </source>
</evidence>
<feature type="signal peptide" evidence="8">
    <location>
        <begin position="1"/>
        <end position="20"/>
    </location>
</feature>
<feature type="binding site" evidence="5">
    <location>
        <position position="46"/>
    </location>
    <ligand>
        <name>Ca(2+)</name>
        <dbReference type="ChEBI" id="CHEBI:29108"/>
    </ligand>
</feature>
<feature type="domain" description="Phospholipase A2-like central" evidence="9">
    <location>
        <begin position="21"/>
        <end position="140"/>
    </location>
</feature>
<accession>A0A9D4LPH2</accession>
<dbReference type="GO" id="GO:0050482">
    <property type="term" value="P:arachidonate secretion"/>
    <property type="evidence" value="ECO:0007669"/>
    <property type="project" value="InterPro"/>
</dbReference>
<keyword evidence="8" id="KW-0378">Hydrolase</keyword>
<feature type="chain" id="PRO_5039747499" description="Phospholipase A2" evidence="8">
    <location>
        <begin position="21"/>
        <end position="152"/>
    </location>
</feature>
<comment type="similarity">
    <text evidence="7">Belongs to the phospholipase A2 family.</text>
</comment>
<dbReference type="GO" id="GO:0005576">
    <property type="term" value="C:extracellular region"/>
    <property type="evidence" value="ECO:0007669"/>
    <property type="project" value="UniProtKB-SubCell"/>
</dbReference>
<dbReference type="InterPro" id="IPR033113">
    <property type="entry name" value="PLA2_histidine"/>
</dbReference>